<dbReference type="RefSeq" id="WP_183200928.1">
    <property type="nucleotide sequence ID" value="NZ_JACIEK010000009.1"/>
</dbReference>
<dbReference type="GO" id="GO:0009882">
    <property type="term" value="F:blue light photoreceptor activity"/>
    <property type="evidence" value="ECO:0007669"/>
    <property type="project" value="InterPro"/>
</dbReference>
<dbReference type="SMART" id="SM01034">
    <property type="entry name" value="BLUF"/>
    <property type="match status" value="1"/>
</dbReference>
<name>A0A7W6ML27_9HYPH</name>
<evidence type="ECO:0000259" key="1">
    <source>
        <dbReference type="PROSITE" id="PS50925"/>
    </source>
</evidence>
<dbReference type="PROSITE" id="PS50925">
    <property type="entry name" value="BLUF"/>
    <property type="match status" value="1"/>
</dbReference>
<reference evidence="2 3" key="1">
    <citation type="submission" date="2020-08" db="EMBL/GenBank/DDBJ databases">
        <title>Genomic Encyclopedia of Type Strains, Phase IV (KMG-IV): sequencing the most valuable type-strain genomes for metagenomic binning, comparative biology and taxonomic classification.</title>
        <authorList>
            <person name="Goeker M."/>
        </authorList>
    </citation>
    <scope>NUCLEOTIDE SEQUENCE [LARGE SCALE GENOMIC DNA]</scope>
    <source>
        <strain evidence="2 3">DSM 102238</strain>
    </source>
</reference>
<accession>A0A7W6ML27</accession>
<comment type="caution">
    <text evidence="2">The sequence shown here is derived from an EMBL/GenBank/DDBJ whole genome shotgun (WGS) entry which is preliminary data.</text>
</comment>
<protein>
    <recommendedName>
        <fullName evidence="1">BLUF domain-containing protein</fullName>
    </recommendedName>
</protein>
<sequence length="108" mass="12433">MSLLHISYVSRIGSDMHLAELMGEMERFRTRNLALGVTGCIAFEGHRVMQILEGPDAAVMALFDKIKADPRHEDLEELEHKTVERMSFRYWGMVRRPLADVVFLTQLT</sequence>
<gene>
    <name evidence="2" type="ORF">GGR04_003259</name>
</gene>
<dbReference type="Gene3D" id="3.30.70.100">
    <property type="match status" value="1"/>
</dbReference>
<evidence type="ECO:0000313" key="3">
    <source>
        <dbReference type="Proteomes" id="UP000542776"/>
    </source>
</evidence>
<feature type="domain" description="BLUF" evidence="1">
    <location>
        <begin position="3"/>
        <end position="94"/>
    </location>
</feature>
<keyword evidence="3" id="KW-1185">Reference proteome</keyword>
<dbReference type="Proteomes" id="UP000542776">
    <property type="component" value="Unassembled WGS sequence"/>
</dbReference>
<dbReference type="EMBL" id="JACIEK010000009">
    <property type="protein sequence ID" value="MBB3999390.1"/>
    <property type="molecule type" value="Genomic_DNA"/>
</dbReference>
<dbReference type="InterPro" id="IPR007024">
    <property type="entry name" value="BLUF_domain"/>
</dbReference>
<organism evidence="2 3">
    <name type="scientific">Aureimonas pseudogalii</name>
    <dbReference type="NCBI Taxonomy" id="1744844"/>
    <lineage>
        <taxon>Bacteria</taxon>
        <taxon>Pseudomonadati</taxon>
        <taxon>Pseudomonadota</taxon>
        <taxon>Alphaproteobacteria</taxon>
        <taxon>Hyphomicrobiales</taxon>
        <taxon>Aurantimonadaceae</taxon>
        <taxon>Aureimonas</taxon>
    </lineage>
</organism>
<dbReference type="SUPFAM" id="SSF54975">
    <property type="entry name" value="Acylphosphatase/BLUF domain-like"/>
    <property type="match status" value="1"/>
</dbReference>
<dbReference type="AlphaFoldDB" id="A0A7W6ML27"/>
<dbReference type="InterPro" id="IPR036046">
    <property type="entry name" value="Acylphosphatase-like_dom_sf"/>
</dbReference>
<dbReference type="GO" id="GO:0071949">
    <property type="term" value="F:FAD binding"/>
    <property type="evidence" value="ECO:0007669"/>
    <property type="project" value="InterPro"/>
</dbReference>
<evidence type="ECO:0000313" key="2">
    <source>
        <dbReference type="EMBL" id="MBB3999390.1"/>
    </source>
</evidence>
<proteinExistence type="predicted"/>
<dbReference type="Pfam" id="PF04940">
    <property type="entry name" value="BLUF"/>
    <property type="match status" value="1"/>
</dbReference>